<keyword evidence="3" id="KW-0328">Glycosyltransferase</keyword>
<evidence type="ECO:0000313" key="8">
    <source>
        <dbReference type="EMBL" id="KKS03417.1"/>
    </source>
</evidence>
<feature type="transmembrane region" description="Helical" evidence="6">
    <location>
        <begin position="292"/>
        <end position="311"/>
    </location>
</feature>
<dbReference type="InterPro" id="IPR029044">
    <property type="entry name" value="Nucleotide-diphossugar_trans"/>
</dbReference>
<feature type="transmembrane region" description="Helical" evidence="6">
    <location>
        <begin position="317"/>
        <end position="333"/>
    </location>
</feature>
<reference evidence="8 9" key="1">
    <citation type="journal article" date="2015" name="Nature">
        <title>rRNA introns, odd ribosomes, and small enigmatic genomes across a large radiation of phyla.</title>
        <authorList>
            <person name="Brown C.T."/>
            <person name="Hug L.A."/>
            <person name="Thomas B.C."/>
            <person name="Sharon I."/>
            <person name="Castelle C.J."/>
            <person name="Singh A."/>
            <person name="Wilkins M.J."/>
            <person name="Williams K.H."/>
            <person name="Banfield J.F."/>
        </authorList>
    </citation>
    <scope>NUCLEOTIDE SEQUENCE [LARGE SCALE GENOMIC DNA]</scope>
</reference>
<keyword evidence="5 6" id="KW-0472">Membrane</keyword>
<comment type="caution">
    <text evidence="8">The sequence shown here is derived from an EMBL/GenBank/DDBJ whole genome shotgun (WGS) entry which is preliminary data.</text>
</comment>
<organism evidence="8 9">
    <name type="scientific">candidate division WWE3 bacterium GW2011_GWC2_41_23</name>
    <dbReference type="NCBI Taxonomy" id="1619123"/>
    <lineage>
        <taxon>Bacteria</taxon>
        <taxon>Katanobacteria</taxon>
    </lineage>
</organism>
<dbReference type="GO" id="GO:0005886">
    <property type="term" value="C:plasma membrane"/>
    <property type="evidence" value="ECO:0007669"/>
    <property type="project" value="UniProtKB-SubCell"/>
</dbReference>
<dbReference type="GO" id="GO:0016757">
    <property type="term" value="F:glycosyltransferase activity"/>
    <property type="evidence" value="ECO:0007669"/>
    <property type="project" value="UniProtKB-KW"/>
</dbReference>
<gene>
    <name evidence="8" type="ORF">UU55_C0002G0022</name>
</gene>
<dbReference type="Proteomes" id="UP000033947">
    <property type="component" value="Unassembled WGS sequence"/>
</dbReference>
<evidence type="ECO:0000313" key="9">
    <source>
        <dbReference type="Proteomes" id="UP000033947"/>
    </source>
</evidence>
<dbReference type="PANTHER" id="PTHR43646">
    <property type="entry name" value="GLYCOSYLTRANSFERASE"/>
    <property type="match status" value="1"/>
</dbReference>
<keyword evidence="2" id="KW-1003">Cell membrane</keyword>
<feature type="domain" description="Glycosyltransferase 2-like" evidence="7">
    <location>
        <begin position="15"/>
        <end position="121"/>
    </location>
</feature>
<protein>
    <submittedName>
        <fullName evidence="8">Glycosyl transferase</fullName>
    </submittedName>
</protein>
<sequence>MENQPEDLSETPTISILIPTLNAVSVLKNCLESINNQNYPKEKIEIVVADGGSADGTVELAKEYGAVVVQNKLKTGEAGKAAALKACTGDFAVLIDSDNILPDSGWLGQMIEPLLKHVEAVGSEPWKYIWRKENGFIDRYCALIGMNDPFVMFLGNYDRVNLLTGKWTEVEHEEEDMGGYLLLGLDRRGVPTIGANGTVFRTEFLKSRVTGDYLFDIDILAKEIKDKGSVKFIKVKNGIIHNFCGSDIGKFARKQKRRVKDYLFHLNEKKDREFSWGDMDLSGKNPWGMVKFVLSCVLVVPLLVQMIAGLFKKFDTAWFFHPAACWITLWVYGTGRVGRYFKSAELSREGWGQ</sequence>
<dbReference type="Gene3D" id="3.90.550.10">
    <property type="entry name" value="Spore Coat Polysaccharide Biosynthesis Protein SpsA, Chain A"/>
    <property type="match status" value="1"/>
</dbReference>
<dbReference type="PANTHER" id="PTHR43646:SF2">
    <property type="entry name" value="GLYCOSYLTRANSFERASE 2-LIKE DOMAIN-CONTAINING PROTEIN"/>
    <property type="match status" value="1"/>
</dbReference>
<dbReference type="InterPro" id="IPR001173">
    <property type="entry name" value="Glyco_trans_2-like"/>
</dbReference>
<evidence type="ECO:0000256" key="2">
    <source>
        <dbReference type="ARBA" id="ARBA00022475"/>
    </source>
</evidence>
<comment type="subcellular location">
    <subcellularLocation>
        <location evidence="1">Cell membrane</location>
    </subcellularLocation>
</comment>
<evidence type="ECO:0000256" key="3">
    <source>
        <dbReference type="ARBA" id="ARBA00022676"/>
    </source>
</evidence>
<keyword evidence="6" id="KW-1133">Transmembrane helix</keyword>
<accession>A0A0G0VUQ9</accession>
<name>A0A0G0VUQ9_UNCKA</name>
<proteinExistence type="predicted"/>
<evidence type="ECO:0000256" key="4">
    <source>
        <dbReference type="ARBA" id="ARBA00022679"/>
    </source>
</evidence>
<dbReference type="Pfam" id="PF00535">
    <property type="entry name" value="Glycos_transf_2"/>
    <property type="match status" value="1"/>
</dbReference>
<dbReference type="SUPFAM" id="SSF53448">
    <property type="entry name" value="Nucleotide-diphospho-sugar transferases"/>
    <property type="match status" value="1"/>
</dbReference>
<evidence type="ECO:0000256" key="6">
    <source>
        <dbReference type="SAM" id="Phobius"/>
    </source>
</evidence>
<evidence type="ECO:0000256" key="5">
    <source>
        <dbReference type="ARBA" id="ARBA00023136"/>
    </source>
</evidence>
<evidence type="ECO:0000259" key="7">
    <source>
        <dbReference type="Pfam" id="PF00535"/>
    </source>
</evidence>
<keyword evidence="6" id="KW-0812">Transmembrane</keyword>
<dbReference type="EMBL" id="LCBB01000002">
    <property type="protein sequence ID" value="KKS03417.1"/>
    <property type="molecule type" value="Genomic_DNA"/>
</dbReference>
<dbReference type="AlphaFoldDB" id="A0A0G0VUQ9"/>
<evidence type="ECO:0000256" key="1">
    <source>
        <dbReference type="ARBA" id="ARBA00004236"/>
    </source>
</evidence>
<keyword evidence="4 8" id="KW-0808">Transferase</keyword>